<protein>
    <submittedName>
        <fullName evidence="1">Uncharacterized protein</fullName>
    </submittedName>
</protein>
<dbReference type="Proteomes" id="UP001162131">
    <property type="component" value="Unassembled WGS sequence"/>
</dbReference>
<accession>A0AAU9KEZ8</accession>
<gene>
    <name evidence="1" type="ORF">BSTOLATCC_MIC65214</name>
</gene>
<keyword evidence="2" id="KW-1185">Reference proteome</keyword>
<evidence type="ECO:0000313" key="2">
    <source>
        <dbReference type="Proteomes" id="UP001162131"/>
    </source>
</evidence>
<dbReference type="AlphaFoldDB" id="A0AAU9KEZ8"/>
<comment type="caution">
    <text evidence="1">The sequence shown here is derived from an EMBL/GenBank/DDBJ whole genome shotgun (WGS) entry which is preliminary data.</text>
</comment>
<sequence>MESSKMLSDEGQEAILLTVKAQILGDNRLKNVLLRSVYRELRPSINAITSLSDSLISEKKILCNEKILRN</sequence>
<name>A0AAU9KEZ8_9CILI</name>
<organism evidence="1 2">
    <name type="scientific">Blepharisma stoltei</name>
    <dbReference type="NCBI Taxonomy" id="1481888"/>
    <lineage>
        <taxon>Eukaryota</taxon>
        <taxon>Sar</taxon>
        <taxon>Alveolata</taxon>
        <taxon>Ciliophora</taxon>
        <taxon>Postciliodesmatophora</taxon>
        <taxon>Heterotrichea</taxon>
        <taxon>Heterotrichida</taxon>
        <taxon>Blepharismidae</taxon>
        <taxon>Blepharisma</taxon>
    </lineage>
</organism>
<proteinExistence type="predicted"/>
<evidence type="ECO:0000313" key="1">
    <source>
        <dbReference type="EMBL" id="CAG9335895.1"/>
    </source>
</evidence>
<reference evidence="1" key="1">
    <citation type="submission" date="2021-09" db="EMBL/GenBank/DDBJ databases">
        <authorList>
            <consortium name="AG Swart"/>
            <person name="Singh M."/>
            <person name="Singh A."/>
            <person name="Seah K."/>
            <person name="Emmerich C."/>
        </authorList>
    </citation>
    <scope>NUCLEOTIDE SEQUENCE</scope>
    <source>
        <strain evidence="1">ATCC30299</strain>
    </source>
</reference>
<dbReference type="EMBL" id="CAJZBQ010000063">
    <property type="protein sequence ID" value="CAG9335895.1"/>
    <property type="molecule type" value="Genomic_DNA"/>
</dbReference>